<protein>
    <submittedName>
        <fullName evidence="2">2330_t:CDS:1</fullName>
    </submittedName>
</protein>
<organism evidence="2 3">
    <name type="scientific">Paraglomus occultum</name>
    <dbReference type="NCBI Taxonomy" id="144539"/>
    <lineage>
        <taxon>Eukaryota</taxon>
        <taxon>Fungi</taxon>
        <taxon>Fungi incertae sedis</taxon>
        <taxon>Mucoromycota</taxon>
        <taxon>Glomeromycotina</taxon>
        <taxon>Glomeromycetes</taxon>
        <taxon>Paraglomerales</taxon>
        <taxon>Paraglomeraceae</taxon>
        <taxon>Paraglomus</taxon>
    </lineage>
</organism>
<dbReference type="InterPro" id="IPR036291">
    <property type="entry name" value="NAD(P)-bd_dom_sf"/>
</dbReference>
<comment type="caution">
    <text evidence="2">The sequence shown here is derived from an EMBL/GenBank/DDBJ whole genome shotgun (WGS) entry which is preliminary data.</text>
</comment>
<reference evidence="2" key="1">
    <citation type="submission" date="2021-06" db="EMBL/GenBank/DDBJ databases">
        <authorList>
            <person name="Kallberg Y."/>
            <person name="Tangrot J."/>
            <person name="Rosling A."/>
        </authorList>
    </citation>
    <scope>NUCLEOTIDE SEQUENCE</scope>
    <source>
        <strain evidence="2">IA702</strain>
    </source>
</reference>
<dbReference type="CDD" id="cd01065">
    <property type="entry name" value="NAD_bind_Shikimate_DH"/>
    <property type="match status" value="1"/>
</dbReference>
<dbReference type="Pfam" id="PF01488">
    <property type="entry name" value="Shikimate_DH"/>
    <property type="match status" value="1"/>
</dbReference>
<dbReference type="PANTHER" id="PTHR21089:SF1">
    <property type="entry name" value="BIFUNCTIONAL 3-DEHYDROQUINATE DEHYDRATASE_SHIKIMATE DEHYDROGENASE, CHLOROPLASTIC"/>
    <property type="match status" value="1"/>
</dbReference>
<evidence type="ECO:0000259" key="1">
    <source>
        <dbReference type="Pfam" id="PF01488"/>
    </source>
</evidence>
<sequence length="180" mass="19534">YLNEVSEAAKQIGAINTIIVVRDKDNKRLLLGDNTDWLGIMYSIERALKDNNCTYQGSAGLVIGAGGTSRAALYALHHLGISPIYLFNRTLANAQSLAATFPSEYGIIIIPSLSEPLSSPPQIIVSTIPATADVEIPKEILKFTEISKNKVGVIVEMAYKSRKTKLLQVAESFGNGRWIG</sequence>
<feature type="non-terminal residue" evidence="2">
    <location>
        <position position="1"/>
    </location>
</feature>
<dbReference type="Gene3D" id="3.40.50.720">
    <property type="entry name" value="NAD(P)-binding Rossmann-like Domain"/>
    <property type="match status" value="1"/>
</dbReference>
<dbReference type="InterPro" id="IPR022893">
    <property type="entry name" value="Shikimate_DH_fam"/>
</dbReference>
<dbReference type="EMBL" id="CAJVPJ010007573">
    <property type="protein sequence ID" value="CAG8676308.1"/>
    <property type="molecule type" value="Genomic_DNA"/>
</dbReference>
<evidence type="ECO:0000313" key="2">
    <source>
        <dbReference type="EMBL" id="CAG8676308.1"/>
    </source>
</evidence>
<dbReference type="GO" id="GO:0009423">
    <property type="term" value="P:chorismate biosynthetic process"/>
    <property type="evidence" value="ECO:0007669"/>
    <property type="project" value="TreeGrafter"/>
</dbReference>
<dbReference type="Gene3D" id="3.40.50.10860">
    <property type="entry name" value="Leucine Dehydrogenase, chain A, domain 1"/>
    <property type="match status" value="1"/>
</dbReference>
<dbReference type="OrthoDB" id="197068at2759"/>
<dbReference type="Proteomes" id="UP000789572">
    <property type="component" value="Unassembled WGS sequence"/>
</dbReference>
<dbReference type="GO" id="GO:0004764">
    <property type="term" value="F:shikimate 3-dehydrogenase (NADP+) activity"/>
    <property type="evidence" value="ECO:0007669"/>
    <property type="project" value="InterPro"/>
</dbReference>
<dbReference type="SUPFAM" id="SSF51735">
    <property type="entry name" value="NAD(P)-binding Rossmann-fold domains"/>
    <property type="match status" value="1"/>
</dbReference>
<feature type="non-terminal residue" evidence="2">
    <location>
        <position position="180"/>
    </location>
</feature>
<gene>
    <name evidence="2" type="ORF">POCULU_LOCUS11249</name>
</gene>
<dbReference type="InterPro" id="IPR006151">
    <property type="entry name" value="Shikm_DH/Glu-tRNA_Rdtase"/>
</dbReference>
<dbReference type="PANTHER" id="PTHR21089">
    <property type="entry name" value="SHIKIMATE DEHYDROGENASE"/>
    <property type="match status" value="1"/>
</dbReference>
<accession>A0A9N9HDD1</accession>
<keyword evidence="3" id="KW-1185">Reference proteome</keyword>
<dbReference type="AlphaFoldDB" id="A0A9N9HDD1"/>
<feature type="domain" description="Quinate/shikimate 5-dehydrogenase/glutamyl-tRNA reductase" evidence="1">
    <location>
        <begin position="55"/>
        <end position="129"/>
    </location>
</feature>
<name>A0A9N9HDD1_9GLOM</name>
<evidence type="ECO:0000313" key="3">
    <source>
        <dbReference type="Proteomes" id="UP000789572"/>
    </source>
</evidence>
<proteinExistence type="predicted"/>
<dbReference type="GO" id="GO:0019632">
    <property type="term" value="P:shikimate metabolic process"/>
    <property type="evidence" value="ECO:0007669"/>
    <property type="project" value="TreeGrafter"/>
</dbReference>